<gene>
    <name evidence="12" type="ORF">PCOR1329_LOCUS57101</name>
</gene>
<evidence type="ECO:0000256" key="4">
    <source>
        <dbReference type="ARBA" id="ARBA00022723"/>
    </source>
</evidence>
<dbReference type="InterPro" id="IPR036026">
    <property type="entry name" value="Seven-hairpin_glycosidases"/>
</dbReference>
<dbReference type="EMBL" id="CAUYUJ010017045">
    <property type="protein sequence ID" value="CAK0871202.1"/>
    <property type="molecule type" value="Genomic_DNA"/>
</dbReference>
<comment type="catalytic activity">
    <reaction evidence="8">
        <text>N(4)-(alpha-D-Man-(1-&gt;2)-alpha-D-Man-(1-&gt;2)-alpha-D-Man-(1-&gt;3)-[alpha-D-Man-(1-&gt;3)-[alpha-D-Man-(1-&gt;2)-alpha-D-Man-(1-&gt;6)]-alpha-D-Man-(1-&gt;6)]-beta-D-Man-(1-&gt;4)-beta-D-GlcNAc-(1-&gt;4)-beta-D-GlcNAc)-L-asparaginyl-[protein] (N-glucan mannose isomer 8A1,2,3B1,3) + 3 H2O = N(4)-(alpha-D-Man-(1-&gt;3)-[alpha-D-Man-(1-&gt;3)-[alpha-D-Man-(1-&gt;6)]-alpha-D-Man-(1-&gt;6)]-beta-D-Man-(1-&gt;4)-beta-D-GlcNAc-(1-&gt;4)-beta-D-GlcNAc)-L-asparaginyl-[protein] (N-glucan mannose isomer 5A1,2) + 3 beta-D-mannose</text>
        <dbReference type="Rhea" id="RHEA:56028"/>
        <dbReference type="Rhea" id="RHEA-COMP:14358"/>
        <dbReference type="Rhea" id="RHEA-COMP:14367"/>
        <dbReference type="ChEBI" id="CHEBI:15377"/>
        <dbReference type="ChEBI" id="CHEBI:28563"/>
        <dbReference type="ChEBI" id="CHEBI:59087"/>
        <dbReference type="ChEBI" id="CHEBI:60628"/>
        <dbReference type="EC" id="3.2.1.113"/>
    </reaction>
</comment>
<sequence>MRWSWAQYSNRSLGADNWVPERGEGSDWCNLGLTLVDSLDTLYLMGLRDEFDRAEAWVRDSLSMAGSRDTWQSFFEITILGLRVLGGLLGAFAVSERGVFLERAAELGDRLLAAWGPADGLYPVGEVNVRLGQGRVIRWMGGKGLLPIYYNKHGPQGSDVSLGARGDSYYEYLIKGFLQTRQSERVLFDKWKLAMDEMFKQLTFKSQDGHTYVAKMRASTVVPEFDHLACFVPGMLVLAAEAAPEGALGGDERQHYREAAEEITETCHAMYDTKSGLAPEIVAAEAMYYVHYYTGDPKYRGEAVRILERLPAALREVAREPMLKRVARLAMAHVGEVPALESLAFRMLDWYGYGEISLSVLEKDFQSRRQEVPEDLDQVFEAIDINRDGYVSYLTFLSATLPPAMRKCESLCKVVFGIFDRNKDGAVDADDLTGVFGEEEVCQRIVSEVSYEGTISFQDFKNLLASAV</sequence>
<evidence type="ECO:0000256" key="3">
    <source>
        <dbReference type="ARBA" id="ARBA00007658"/>
    </source>
</evidence>
<organism evidence="12 13">
    <name type="scientific">Prorocentrum cordatum</name>
    <dbReference type="NCBI Taxonomy" id="2364126"/>
    <lineage>
        <taxon>Eukaryota</taxon>
        <taxon>Sar</taxon>
        <taxon>Alveolata</taxon>
        <taxon>Dinophyceae</taxon>
        <taxon>Prorocentrales</taxon>
        <taxon>Prorocentraceae</taxon>
        <taxon>Prorocentrum</taxon>
    </lineage>
</organism>
<evidence type="ECO:0000256" key="10">
    <source>
        <dbReference type="RuleBase" id="RU361193"/>
    </source>
</evidence>
<evidence type="ECO:0000256" key="5">
    <source>
        <dbReference type="ARBA" id="ARBA00022801"/>
    </source>
</evidence>
<comment type="cofactor">
    <cofactor evidence="1">
        <name>Ca(2+)</name>
        <dbReference type="ChEBI" id="CHEBI:29108"/>
    </cofactor>
</comment>
<evidence type="ECO:0000256" key="1">
    <source>
        <dbReference type="ARBA" id="ARBA00001913"/>
    </source>
</evidence>
<evidence type="ECO:0000256" key="6">
    <source>
        <dbReference type="ARBA" id="ARBA00022837"/>
    </source>
</evidence>
<evidence type="ECO:0000313" key="12">
    <source>
        <dbReference type="EMBL" id="CAK0871202.1"/>
    </source>
</evidence>
<evidence type="ECO:0000256" key="9">
    <source>
        <dbReference type="ARBA" id="ARBA00048605"/>
    </source>
</evidence>
<keyword evidence="10" id="KW-0326">Glycosidase</keyword>
<dbReference type="PANTHER" id="PTHR11742:SF55">
    <property type="entry name" value="ENDOPLASMIC RETICULUM MANNOSYL-OLIGOSACCHARIDE 1,2-ALPHA-MANNOSIDASE"/>
    <property type="match status" value="1"/>
</dbReference>
<dbReference type="PROSITE" id="PS50222">
    <property type="entry name" value="EF_HAND_2"/>
    <property type="match status" value="2"/>
</dbReference>
<evidence type="ECO:0000256" key="8">
    <source>
        <dbReference type="ARBA" id="ARBA00047669"/>
    </source>
</evidence>
<evidence type="ECO:0000256" key="7">
    <source>
        <dbReference type="ARBA" id="ARBA00023157"/>
    </source>
</evidence>
<dbReference type="InterPro" id="IPR018247">
    <property type="entry name" value="EF_Hand_1_Ca_BS"/>
</dbReference>
<evidence type="ECO:0000313" key="13">
    <source>
        <dbReference type="Proteomes" id="UP001189429"/>
    </source>
</evidence>
<keyword evidence="5 10" id="KW-0378">Hydrolase</keyword>
<comment type="pathway">
    <text evidence="2">Protein modification; protein glycosylation.</text>
</comment>
<reference evidence="12" key="1">
    <citation type="submission" date="2023-10" db="EMBL/GenBank/DDBJ databases">
        <authorList>
            <person name="Chen Y."/>
            <person name="Shah S."/>
            <person name="Dougan E. K."/>
            <person name="Thang M."/>
            <person name="Chan C."/>
        </authorList>
    </citation>
    <scope>NUCLEOTIDE SEQUENCE [LARGE SCALE GENOMIC DNA]</scope>
</reference>
<feature type="domain" description="EF-hand" evidence="11">
    <location>
        <begin position="407"/>
        <end position="442"/>
    </location>
</feature>
<dbReference type="EC" id="3.2.1.-" evidence="10"/>
<dbReference type="Proteomes" id="UP001189429">
    <property type="component" value="Unassembled WGS sequence"/>
</dbReference>
<dbReference type="Gene3D" id="1.50.10.10">
    <property type="match status" value="2"/>
</dbReference>
<keyword evidence="7" id="KW-1015">Disulfide bond</keyword>
<proteinExistence type="inferred from homology"/>
<dbReference type="InterPro" id="IPR050749">
    <property type="entry name" value="Glycosyl_Hydrolase_47"/>
</dbReference>
<keyword evidence="6" id="KW-0106">Calcium</keyword>
<protein>
    <recommendedName>
        <fullName evidence="10">alpha-1,2-Mannosidase</fullName>
        <ecNumber evidence="10">3.2.1.-</ecNumber>
    </recommendedName>
</protein>
<evidence type="ECO:0000256" key="2">
    <source>
        <dbReference type="ARBA" id="ARBA00004922"/>
    </source>
</evidence>
<evidence type="ECO:0000259" key="11">
    <source>
        <dbReference type="PROSITE" id="PS50222"/>
    </source>
</evidence>
<dbReference type="Pfam" id="PF01532">
    <property type="entry name" value="Glyco_hydro_47"/>
    <property type="match status" value="2"/>
</dbReference>
<keyword evidence="13" id="KW-1185">Reference proteome</keyword>
<dbReference type="SUPFAM" id="SSF47473">
    <property type="entry name" value="EF-hand"/>
    <property type="match status" value="1"/>
</dbReference>
<dbReference type="InterPro" id="IPR012341">
    <property type="entry name" value="6hp_glycosidase-like_sf"/>
</dbReference>
<comment type="catalytic activity">
    <reaction evidence="9">
        <text>N(4)-(alpha-D-Man-(1-&gt;2)-alpha-D-Man-(1-&gt;2)-alpha-D-Man-(1-&gt;3)-[alpha-D-Man-(1-&gt;2)-alpha-D-Man-(1-&gt;3)-[alpha-D-Man-(1-&gt;2)-alpha-D-Man-(1-&gt;6)]-alpha-D-Man-(1-&gt;6)]-beta-D-Man-(1-&gt;4)-beta-D-GlcNAc-(1-&gt;4)-beta-D-GlcNAc)-L-asparaginyl-[protein] (N-glucan mannose isomer 9A1,2,3B1,2,3) + 4 H2O = N(4)-(alpha-D-Man-(1-&gt;3)-[alpha-D-Man-(1-&gt;3)-[alpha-D-Man-(1-&gt;6)]-alpha-D-Man-(1-&gt;6)]-beta-D-Man-(1-&gt;4)-beta-D-GlcNAc-(1-&gt;4)-beta-D-GlcNAc)-L-asparaginyl-[protein] (N-glucan mannose isomer 5A1,2) + 4 beta-D-mannose</text>
        <dbReference type="Rhea" id="RHEA:56008"/>
        <dbReference type="Rhea" id="RHEA-COMP:14356"/>
        <dbReference type="Rhea" id="RHEA-COMP:14367"/>
        <dbReference type="ChEBI" id="CHEBI:15377"/>
        <dbReference type="ChEBI" id="CHEBI:28563"/>
        <dbReference type="ChEBI" id="CHEBI:59087"/>
        <dbReference type="ChEBI" id="CHEBI:139493"/>
        <dbReference type="EC" id="3.2.1.113"/>
    </reaction>
</comment>
<comment type="caution">
    <text evidence="12">The sequence shown here is derived from an EMBL/GenBank/DDBJ whole genome shotgun (WGS) entry which is preliminary data.</text>
</comment>
<dbReference type="Pfam" id="PF13202">
    <property type="entry name" value="EF-hand_5"/>
    <property type="match status" value="2"/>
</dbReference>
<comment type="similarity">
    <text evidence="3 10">Belongs to the glycosyl hydrolase 47 family.</text>
</comment>
<feature type="domain" description="EF-hand" evidence="11">
    <location>
        <begin position="371"/>
        <end position="406"/>
    </location>
</feature>
<dbReference type="SUPFAM" id="SSF48225">
    <property type="entry name" value="Seven-hairpin glycosidases"/>
    <property type="match status" value="1"/>
</dbReference>
<dbReference type="Gene3D" id="1.10.238.10">
    <property type="entry name" value="EF-hand"/>
    <property type="match status" value="2"/>
</dbReference>
<keyword evidence="4" id="KW-0479">Metal-binding</keyword>
<accession>A0ABN9VDL4</accession>
<dbReference type="InterPro" id="IPR011992">
    <property type="entry name" value="EF-hand-dom_pair"/>
</dbReference>
<dbReference type="InterPro" id="IPR001382">
    <property type="entry name" value="Glyco_hydro_47"/>
</dbReference>
<dbReference type="PROSITE" id="PS00018">
    <property type="entry name" value="EF_HAND_1"/>
    <property type="match status" value="1"/>
</dbReference>
<dbReference type="PANTHER" id="PTHR11742">
    <property type="entry name" value="MANNOSYL-OLIGOSACCHARIDE ALPHA-1,2-MANNOSIDASE-RELATED"/>
    <property type="match status" value="1"/>
</dbReference>
<name>A0ABN9VDL4_9DINO</name>
<dbReference type="PRINTS" id="PR00747">
    <property type="entry name" value="GLYHDRLASE47"/>
</dbReference>
<dbReference type="InterPro" id="IPR002048">
    <property type="entry name" value="EF_hand_dom"/>
</dbReference>